<dbReference type="Proteomes" id="UP000252139">
    <property type="component" value="Unassembled WGS sequence"/>
</dbReference>
<reference evidence="1 2" key="1">
    <citation type="journal article" date="2018" name="G3 (Bethesda)">
        <title>Phylogenetic and Phylogenomic Definition of Rhizopus Species.</title>
        <authorList>
            <person name="Gryganskyi A.P."/>
            <person name="Golan J."/>
            <person name="Dolatabadi S."/>
            <person name="Mondo S."/>
            <person name="Robb S."/>
            <person name="Idnurm A."/>
            <person name="Muszewska A."/>
            <person name="Steczkiewicz K."/>
            <person name="Masonjones S."/>
            <person name="Liao H.L."/>
            <person name="Gajdeczka M.T."/>
            <person name="Anike F."/>
            <person name="Vuek A."/>
            <person name="Anishchenko I.M."/>
            <person name="Voigt K."/>
            <person name="de Hoog G.S."/>
            <person name="Smith M.E."/>
            <person name="Heitman J."/>
            <person name="Vilgalys R."/>
            <person name="Stajich J.E."/>
        </authorList>
    </citation>
    <scope>NUCLEOTIDE SEQUENCE [LARGE SCALE GENOMIC DNA]</scope>
    <source>
        <strain evidence="1 2">CBS 357.93</strain>
    </source>
</reference>
<gene>
    <name evidence="1" type="ORF">CU097_006259</name>
</gene>
<organism evidence="1 2">
    <name type="scientific">Rhizopus azygosporus</name>
    <name type="common">Rhizopus microsporus var. azygosporus</name>
    <dbReference type="NCBI Taxonomy" id="86630"/>
    <lineage>
        <taxon>Eukaryota</taxon>
        <taxon>Fungi</taxon>
        <taxon>Fungi incertae sedis</taxon>
        <taxon>Mucoromycota</taxon>
        <taxon>Mucoromycotina</taxon>
        <taxon>Mucoromycetes</taxon>
        <taxon>Mucorales</taxon>
        <taxon>Mucorineae</taxon>
        <taxon>Rhizopodaceae</taxon>
        <taxon>Rhizopus</taxon>
    </lineage>
</organism>
<protein>
    <submittedName>
        <fullName evidence="1">Uncharacterized protein</fullName>
    </submittedName>
</protein>
<comment type="caution">
    <text evidence="1">The sequence shown here is derived from an EMBL/GenBank/DDBJ whole genome shotgun (WGS) entry which is preliminary data.</text>
</comment>
<keyword evidence="2" id="KW-1185">Reference proteome</keyword>
<dbReference type="AlphaFoldDB" id="A0A367J0L7"/>
<sequence length="102" mass="11695">MFPYTQSLFKISSNFSKTIFKYFNLEKSEKPMLKKGLVIDLWERGRKHDFRRLQLEEDQNFGVIRIGNITNDPSCLHLLIGRSSFDGSSSSGIFTLDGKTDG</sequence>
<accession>A0A367J0L7</accession>
<evidence type="ECO:0000313" key="2">
    <source>
        <dbReference type="Proteomes" id="UP000252139"/>
    </source>
</evidence>
<dbReference type="EMBL" id="PJQL01002644">
    <property type="protein sequence ID" value="RCH83488.1"/>
    <property type="molecule type" value="Genomic_DNA"/>
</dbReference>
<name>A0A367J0L7_RHIAZ</name>
<evidence type="ECO:0000313" key="1">
    <source>
        <dbReference type="EMBL" id="RCH83488.1"/>
    </source>
</evidence>
<proteinExistence type="predicted"/>